<accession>A0A8J2V6H6</accession>
<gene>
    <name evidence="1" type="ORF">GCM10011342_28900</name>
</gene>
<dbReference type="EMBL" id="BMGH01000002">
    <property type="protein sequence ID" value="GGD18460.1"/>
    <property type="molecule type" value="Genomic_DNA"/>
</dbReference>
<dbReference type="Pfam" id="PF09866">
    <property type="entry name" value="DUF2093"/>
    <property type="match status" value="1"/>
</dbReference>
<name>A0A8J2V6H6_9PROT</name>
<proteinExistence type="predicted"/>
<evidence type="ECO:0008006" key="3">
    <source>
        <dbReference type="Google" id="ProtNLM"/>
    </source>
</evidence>
<dbReference type="InterPro" id="IPR018661">
    <property type="entry name" value="DUF2093"/>
</dbReference>
<keyword evidence="2" id="KW-1185">Reference proteome</keyword>
<protein>
    <recommendedName>
        <fullName evidence="3">DUF2093 domain-containing protein</fullName>
    </recommendedName>
</protein>
<evidence type="ECO:0000313" key="2">
    <source>
        <dbReference type="Proteomes" id="UP000613582"/>
    </source>
</evidence>
<dbReference type="AlphaFoldDB" id="A0A8J2V6H6"/>
<sequence length="75" mass="8286">MNILNSFKSGKAVLDYLDGDFDVIEPGAYVECAVTGKKIPLEALKYWSVDRQEAYADAATANQAIIKAMQEDGKW</sequence>
<comment type="caution">
    <text evidence="1">The sequence shown here is derived from an EMBL/GenBank/DDBJ whole genome shotgun (WGS) entry which is preliminary data.</text>
</comment>
<reference evidence="1" key="2">
    <citation type="submission" date="2020-09" db="EMBL/GenBank/DDBJ databases">
        <authorList>
            <person name="Sun Q."/>
            <person name="Zhou Y."/>
        </authorList>
    </citation>
    <scope>NUCLEOTIDE SEQUENCE</scope>
    <source>
        <strain evidence="1">CGMCC 1.12921</strain>
    </source>
</reference>
<reference evidence="1" key="1">
    <citation type="journal article" date="2014" name="Int. J. Syst. Evol. Microbiol.">
        <title>Complete genome sequence of Corynebacterium casei LMG S-19264T (=DSM 44701T), isolated from a smear-ripened cheese.</title>
        <authorList>
            <consortium name="US DOE Joint Genome Institute (JGI-PGF)"/>
            <person name="Walter F."/>
            <person name="Albersmeier A."/>
            <person name="Kalinowski J."/>
            <person name="Ruckert C."/>
        </authorList>
    </citation>
    <scope>NUCLEOTIDE SEQUENCE</scope>
    <source>
        <strain evidence="1">CGMCC 1.12921</strain>
    </source>
</reference>
<evidence type="ECO:0000313" key="1">
    <source>
        <dbReference type="EMBL" id="GGD18460.1"/>
    </source>
</evidence>
<organism evidence="1 2">
    <name type="scientific">Aquisalinus flavus</name>
    <dbReference type="NCBI Taxonomy" id="1526572"/>
    <lineage>
        <taxon>Bacteria</taxon>
        <taxon>Pseudomonadati</taxon>
        <taxon>Pseudomonadota</taxon>
        <taxon>Alphaproteobacteria</taxon>
        <taxon>Parvularculales</taxon>
        <taxon>Parvularculaceae</taxon>
        <taxon>Aquisalinus</taxon>
    </lineage>
</organism>
<dbReference type="Proteomes" id="UP000613582">
    <property type="component" value="Unassembled WGS sequence"/>
</dbReference>